<evidence type="ECO:0000313" key="3">
    <source>
        <dbReference type="EMBL" id="PWR23761.1"/>
    </source>
</evidence>
<protein>
    <submittedName>
        <fullName evidence="3">Plasmid stabilization protein</fullName>
    </submittedName>
</protein>
<organism evidence="3 4">
    <name type="scientific">Zavarzinia compransoris</name>
    <dbReference type="NCBI Taxonomy" id="1264899"/>
    <lineage>
        <taxon>Bacteria</taxon>
        <taxon>Pseudomonadati</taxon>
        <taxon>Pseudomonadota</taxon>
        <taxon>Alphaproteobacteria</taxon>
        <taxon>Rhodospirillales</taxon>
        <taxon>Zavarziniaceae</taxon>
        <taxon>Zavarzinia</taxon>
    </lineage>
</organism>
<dbReference type="Pfam" id="PF05016">
    <property type="entry name" value="ParE_toxin"/>
    <property type="match status" value="1"/>
</dbReference>
<name>A0A317EAP8_9PROT</name>
<dbReference type="PANTHER" id="PTHR33755">
    <property type="entry name" value="TOXIN PARE1-RELATED"/>
    <property type="match status" value="1"/>
</dbReference>
<dbReference type="EMBL" id="QGLF01000001">
    <property type="protein sequence ID" value="PWR23761.1"/>
    <property type="molecule type" value="Genomic_DNA"/>
</dbReference>
<dbReference type="AlphaFoldDB" id="A0A317EAP8"/>
<accession>A0A317EAP8</accession>
<evidence type="ECO:0000313" key="4">
    <source>
        <dbReference type="Proteomes" id="UP000246077"/>
    </source>
</evidence>
<dbReference type="InterPro" id="IPR051803">
    <property type="entry name" value="TA_system_RelE-like_toxin"/>
</dbReference>
<dbReference type="Proteomes" id="UP000246077">
    <property type="component" value="Unassembled WGS sequence"/>
</dbReference>
<sequence>MPRVIVTAAAVRGLERCRAFMSDNAPAALARAATVIERHFLLLETVPEMGRPLPEEPGLRELIIPFGSSGYIALYRYEPKDDAVIVLAFRHQREAGY</sequence>
<evidence type="ECO:0000256" key="1">
    <source>
        <dbReference type="ARBA" id="ARBA00006226"/>
    </source>
</evidence>
<proteinExistence type="inferred from homology"/>
<reference evidence="4" key="1">
    <citation type="submission" date="2018-05" db="EMBL/GenBank/DDBJ databases">
        <title>Zavarzinia sp. HR-AS.</title>
        <authorList>
            <person name="Lee Y."/>
            <person name="Jeon C.O."/>
        </authorList>
    </citation>
    <scope>NUCLEOTIDE SEQUENCE [LARGE SCALE GENOMIC DNA]</scope>
    <source>
        <strain evidence="4">DSM 1231</strain>
    </source>
</reference>
<dbReference type="InterPro" id="IPR035093">
    <property type="entry name" value="RelE/ParE_toxin_dom_sf"/>
</dbReference>
<dbReference type="Gene3D" id="3.30.2310.20">
    <property type="entry name" value="RelE-like"/>
    <property type="match status" value="1"/>
</dbReference>
<comment type="similarity">
    <text evidence="1">Belongs to the RelE toxin family.</text>
</comment>
<dbReference type="OrthoDB" id="121597at2"/>
<dbReference type="PANTHER" id="PTHR33755:SF7">
    <property type="entry name" value="TOXIN MODULE OF TOXIN-ANTITOXIN SYSTEM RELE_STBE FAMILY"/>
    <property type="match status" value="1"/>
</dbReference>
<keyword evidence="2" id="KW-1277">Toxin-antitoxin system</keyword>
<gene>
    <name evidence="3" type="ORF">DKG75_04145</name>
</gene>
<keyword evidence="4" id="KW-1185">Reference proteome</keyword>
<comment type="caution">
    <text evidence="3">The sequence shown here is derived from an EMBL/GenBank/DDBJ whole genome shotgun (WGS) entry which is preliminary data.</text>
</comment>
<dbReference type="InterPro" id="IPR007712">
    <property type="entry name" value="RelE/ParE_toxin"/>
</dbReference>
<evidence type="ECO:0000256" key="2">
    <source>
        <dbReference type="ARBA" id="ARBA00022649"/>
    </source>
</evidence>